<evidence type="ECO:0000256" key="2">
    <source>
        <dbReference type="ARBA" id="ARBA00001947"/>
    </source>
</evidence>
<comment type="catalytic activity">
    <reaction evidence="1">
        <text>inosine + phosphate = alpha-D-ribose 1-phosphate + hypoxanthine</text>
        <dbReference type="Rhea" id="RHEA:27646"/>
        <dbReference type="ChEBI" id="CHEBI:17368"/>
        <dbReference type="ChEBI" id="CHEBI:17596"/>
        <dbReference type="ChEBI" id="CHEBI:43474"/>
        <dbReference type="ChEBI" id="CHEBI:57720"/>
        <dbReference type="EC" id="2.4.2.1"/>
    </reaction>
    <physiologicalReaction direction="left-to-right" evidence="1">
        <dbReference type="Rhea" id="RHEA:27647"/>
    </physiologicalReaction>
</comment>
<keyword evidence="5" id="KW-0808">Transferase</keyword>
<dbReference type="InterPro" id="IPR038371">
    <property type="entry name" value="Cu_polyphenol_OxRdtase_sf"/>
</dbReference>
<comment type="similarity">
    <text evidence="4 12">Belongs to the purine nucleoside phosphorylase YfiH/LACC1 family.</text>
</comment>
<dbReference type="PANTHER" id="PTHR30616:SF2">
    <property type="entry name" value="PURINE NUCLEOSIDE PHOSPHORYLASE LACC1"/>
    <property type="match status" value="1"/>
</dbReference>
<dbReference type="EMBL" id="JASOOE010000004">
    <property type="protein sequence ID" value="MDK7186927.1"/>
    <property type="molecule type" value="Genomic_DNA"/>
</dbReference>
<comment type="catalytic activity">
    <reaction evidence="11">
        <text>S-methyl-5'-thioadenosine + phosphate = 5-(methylsulfanyl)-alpha-D-ribose 1-phosphate + adenine</text>
        <dbReference type="Rhea" id="RHEA:11852"/>
        <dbReference type="ChEBI" id="CHEBI:16708"/>
        <dbReference type="ChEBI" id="CHEBI:17509"/>
        <dbReference type="ChEBI" id="CHEBI:43474"/>
        <dbReference type="ChEBI" id="CHEBI:58533"/>
        <dbReference type="EC" id="2.4.2.28"/>
    </reaction>
    <physiologicalReaction direction="left-to-right" evidence="11">
        <dbReference type="Rhea" id="RHEA:11853"/>
    </physiologicalReaction>
</comment>
<keyword evidence="7" id="KW-0378">Hydrolase</keyword>
<comment type="cofactor">
    <cofactor evidence="2">
        <name>Zn(2+)</name>
        <dbReference type="ChEBI" id="CHEBI:29105"/>
    </cofactor>
</comment>
<dbReference type="Gene3D" id="3.60.140.10">
    <property type="entry name" value="CNF1/YfiH-like putative cysteine hydrolases"/>
    <property type="match status" value="1"/>
</dbReference>
<proteinExistence type="inferred from homology"/>
<dbReference type="RefSeq" id="WP_285065497.1">
    <property type="nucleotide sequence ID" value="NZ_JASOOE010000004.1"/>
</dbReference>
<comment type="function">
    <text evidence="3">Purine nucleoside enzyme that catalyzes the phosphorolysis of adenosine and inosine nucleosides, yielding D-ribose 1-phosphate and the respective free bases, adenine and hypoxanthine. Also catalyzes the phosphorolysis of S-methyl-5'-thioadenosine into adenine and S-methyl-5-thio-alpha-D-ribose 1-phosphate. Also has adenosine deaminase activity.</text>
</comment>
<dbReference type="Proteomes" id="UP001229251">
    <property type="component" value="Unassembled WGS sequence"/>
</dbReference>
<keyword evidence="6" id="KW-0479">Metal-binding</keyword>
<dbReference type="NCBIfam" id="TIGR00726">
    <property type="entry name" value="peptidoglycan editing factor PgeF"/>
    <property type="match status" value="1"/>
</dbReference>
<accession>A0AAJ1Q5J0</accession>
<evidence type="ECO:0000256" key="5">
    <source>
        <dbReference type="ARBA" id="ARBA00022679"/>
    </source>
</evidence>
<organism evidence="13 14">
    <name type="scientific">Facklamia hominis</name>
    <dbReference type="NCBI Taxonomy" id="178214"/>
    <lineage>
        <taxon>Bacteria</taxon>
        <taxon>Bacillati</taxon>
        <taxon>Bacillota</taxon>
        <taxon>Bacilli</taxon>
        <taxon>Lactobacillales</taxon>
        <taxon>Aerococcaceae</taxon>
        <taxon>Facklamia</taxon>
    </lineage>
</organism>
<name>A0AAJ1Q5J0_9LACT</name>
<protein>
    <recommendedName>
        <fullName evidence="12">Purine nucleoside phosphorylase</fullName>
    </recommendedName>
</protein>
<dbReference type="InterPro" id="IPR011324">
    <property type="entry name" value="Cytotoxic_necrot_fac-like_cat"/>
</dbReference>
<evidence type="ECO:0000256" key="3">
    <source>
        <dbReference type="ARBA" id="ARBA00003215"/>
    </source>
</evidence>
<dbReference type="AlphaFoldDB" id="A0AAJ1Q5J0"/>
<evidence type="ECO:0000256" key="6">
    <source>
        <dbReference type="ARBA" id="ARBA00022723"/>
    </source>
</evidence>
<evidence type="ECO:0000256" key="8">
    <source>
        <dbReference type="ARBA" id="ARBA00022833"/>
    </source>
</evidence>
<evidence type="ECO:0000256" key="1">
    <source>
        <dbReference type="ARBA" id="ARBA00000553"/>
    </source>
</evidence>
<evidence type="ECO:0000256" key="7">
    <source>
        <dbReference type="ARBA" id="ARBA00022801"/>
    </source>
</evidence>
<keyword evidence="8" id="KW-0862">Zinc</keyword>
<gene>
    <name evidence="13" type="primary">pgeF</name>
    <name evidence="13" type="ORF">QP433_02925</name>
</gene>
<comment type="caution">
    <text evidence="13">The sequence shown here is derived from an EMBL/GenBank/DDBJ whole genome shotgun (WGS) entry which is preliminary data.</text>
</comment>
<evidence type="ECO:0000256" key="4">
    <source>
        <dbReference type="ARBA" id="ARBA00007353"/>
    </source>
</evidence>
<dbReference type="CDD" id="cd16833">
    <property type="entry name" value="YfiH"/>
    <property type="match status" value="1"/>
</dbReference>
<dbReference type="GO" id="GO:0005507">
    <property type="term" value="F:copper ion binding"/>
    <property type="evidence" value="ECO:0007669"/>
    <property type="project" value="TreeGrafter"/>
</dbReference>
<reference evidence="13" key="1">
    <citation type="submission" date="2023-05" db="EMBL/GenBank/DDBJ databases">
        <title>Cataloging the Phylogenetic Diversity of Human Bladder Bacteria.</title>
        <authorList>
            <person name="Du J."/>
        </authorList>
    </citation>
    <scope>NUCLEOTIDE SEQUENCE</scope>
    <source>
        <strain evidence="13">UMB1231</strain>
    </source>
</reference>
<dbReference type="Pfam" id="PF02578">
    <property type="entry name" value="Cu-oxidase_4"/>
    <property type="match status" value="1"/>
</dbReference>
<dbReference type="PANTHER" id="PTHR30616">
    <property type="entry name" value="UNCHARACTERIZED PROTEIN YFIH"/>
    <property type="match status" value="1"/>
</dbReference>
<evidence type="ECO:0000256" key="12">
    <source>
        <dbReference type="RuleBase" id="RU361274"/>
    </source>
</evidence>
<comment type="catalytic activity">
    <reaction evidence="10">
        <text>adenosine + phosphate = alpha-D-ribose 1-phosphate + adenine</text>
        <dbReference type="Rhea" id="RHEA:27642"/>
        <dbReference type="ChEBI" id="CHEBI:16335"/>
        <dbReference type="ChEBI" id="CHEBI:16708"/>
        <dbReference type="ChEBI" id="CHEBI:43474"/>
        <dbReference type="ChEBI" id="CHEBI:57720"/>
        <dbReference type="EC" id="2.4.2.1"/>
    </reaction>
    <physiologicalReaction direction="left-to-right" evidence="10">
        <dbReference type="Rhea" id="RHEA:27643"/>
    </physiologicalReaction>
</comment>
<dbReference type="SUPFAM" id="SSF64438">
    <property type="entry name" value="CNF1/YfiH-like putative cysteine hydrolases"/>
    <property type="match status" value="1"/>
</dbReference>
<evidence type="ECO:0000256" key="11">
    <source>
        <dbReference type="ARBA" id="ARBA00049893"/>
    </source>
</evidence>
<dbReference type="InterPro" id="IPR003730">
    <property type="entry name" value="Cu_polyphenol_OxRdtase"/>
</dbReference>
<comment type="catalytic activity">
    <reaction evidence="9">
        <text>adenosine + H2O + H(+) = inosine + NH4(+)</text>
        <dbReference type="Rhea" id="RHEA:24408"/>
        <dbReference type="ChEBI" id="CHEBI:15377"/>
        <dbReference type="ChEBI" id="CHEBI:15378"/>
        <dbReference type="ChEBI" id="CHEBI:16335"/>
        <dbReference type="ChEBI" id="CHEBI:17596"/>
        <dbReference type="ChEBI" id="CHEBI:28938"/>
        <dbReference type="EC" id="3.5.4.4"/>
    </reaction>
    <physiologicalReaction direction="left-to-right" evidence="9">
        <dbReference type="Rhea" id="RHEA:24409"/>
    </physiologicalReaction>
</comment>
<evidence type="ECO:0000256" key="9">
    <source>
        <dbReference type="ARBA" id="ARBA00047989"/>
    </source>
</evidence>
<dbReference type="GO" id="GO:0017061">
    <property type="term" value="F:S-methyl-5-thioadenosine phosphorylase activity"/>
    <property type="evidence" value="ECO:0007669"/>
    <property type="project" value="UniProtKB-EC"/>
</dbReference>
<evidence type="ECO:0000313" key="13">
    <source>
        <dbReference type="EMBL" id="MDK7186927.1"/>
    </source>
</evidence>
<dbReference type="GO" id="GO:0016787">
    <property type="term" value="F:hydrolase activity"/>
    <property type="evidence" value="ECO:0007669"/>
    <property type="project" value="UniProtKB-KW"/>
</dbReference>
<evidence type="ECO:0000256" key="10">
    <source>
        <dbReference type="ARBA" id="ARBA00048968"/>
    </source>
</evidence>
<evidence type="ECO:0000313" key="14">
    <source>
        <dbReference type="Proteomes" id="UP001229251"/>
    </source>
</evidence>
<sequence>MKLENFEEKGLKVFLAGASFNFRQAKLQEEAFCQQINLALKSGGFPEGTLYSGKQVHGDRIEYCGGQNGQEEAFGRSFMDTDGLITDKSEVILMTKFADCTPILLYDPVKKAQCLVHSGWRGSAKEIGRKAVQSMQAHFNSQLKDLMAMVGPSIGQVDYQVDEVVYQAFEKRSDRMSYFKPDPHEAGKYYLDMTQANVCLLLDAGLKESQIYADTRSTFSSSQLHSARREGTNYQLNAIFSMIQA</sequence>